<dbReference type="EMBL" id="JAKKPZ010000085">
    <property type="protein sequence ID" value="KAI1703273.1"/>
    <property type="molecule type" value="Genomic_DNA"/>
</dbReference>
<dbReference type="Pfam" id="PF01532">
    <property type="entry name" value="Glyco_hydro_47"/>
    <property type="match status" value="1"/>
</dbReference>
<organism evidence="7 8">
    <name type="scientific">Ditylenchus destructor</name>
    <dbReference type="NCBI Taxonomy" id="166010"/>
    <lineage>
        <taxon>Eukaryota</taxon>
        <taxon>Metazoa</taxon>
        <taxon>Ecdysozoa</taxon>
        <taxon>Nematoda</taxon>
        <taxon>Chromadorea</taxon>
        <taxon>Rhabditida</taxon>
        <taxon>Tylenchina</taxon>
        <taxon>Tylenchomorpha</taxon>
        <taxon>Sphaerularioidea</taxon>
        <taxon>Anguinidae</taxon>
        <taxon>Anguininae</taxon>
        <taxon>Ditylenchus</taxon>
    </lineage>
</organism>
<dbReference type="InterPro" id="IPR012341">
    <property type="entry name" value="6hp_glycosidase-like_sf"/>
</dbReference>
<evidence type="ECO:0000313" key="7">
    <source>
        <dbReference type="EMBL" id="KAI1703273.1"/>
    </source>
</evidence>
<name>A0AAD4QV56_9BILA</name>
<dbReference type="InterPro" id="IPR036026">
    <property type="entry name" value="Seven-hairpin_glycosidases"/>
</dbReference>
<comment type="similarity">
    <text evidence="3 6">Belongs to the glycosyl hydrolase 47 family.</text>
</comment>
<evidence type="ECO:0000256" key="6">
    <source>
        <dbReference type="RuleBase" id="RU361193"/>
    </source>
</evidence>
<accession>A0AAD4QV56</accession>
<dbReference type="Gene3D" id="1.50.10.10">
    <property type="match status" value="1"/>
</dbReference>
<dbReference type="InterPro" id="IPR050749">
    <property type="entry name" value="Glycosyl_Hydrolase_47"/>
</dbReference>
<comment type="cofactor">
    <cofactor evidence="1">
        <name>Ca(2+)</name>
        <dbReference type="ChEBI" id="CHEBI:29108"/>
    </cofactor>
</comment>
<dbReference type="PRINTS" id="PR00747">
    <property type="entry name" value="GLYHDRLASE47"/>
</dbReference>
<dbReference type="PANTHER" id="PTHR11742">
    <property type="entry name" value="MANNOSYL-OLIGOSACCHARIDE ALPHA-1,2-MANNOSIDASE-RELATED"/>
    <property type="match status" value="1"/>
</dbReference>
<dbReference type="GO" id="GO:0005783">
    <property type="term" value="C:endoplasmic reticulum"/>
    <property type="evidence" value="ECO:0007669"/>
    <property type="project" value="TreeGrafter"/>
</dbReference>
<sequence>MVDGADTLWIVGLNDSYNEARDYMRDNFDMNNAKQQLSVFEITIRHIGGFLSLYSLTNETFYIAKAKSVANALLIAFDTPTGIPLALVNPVTKTATNYGWVPVGASILSELGKH</sequence>
<dbReference type="AlphaFoldDB" id="A0AAD4QV56"/>
<dbReference type="SUPFAM" id="SSF48225">
    <property type="entry name" value="Seven-hairpin glycosidases"/>
    <property type="match status" value="1"/>
</dbReference>
<dbReference type="Proteomes" id="UP001201812">
    <property type="component" value="Unassembled WGS sequence"/>
</dbReference>
<keyword evidence="5" id="KW-1015">Disulfide bond</keyword>
<dbReference type="InterPro" id="IPR001382">
    <property type="entry name" value="Glyco_hydro_47"/>
</dbReference>
<comment type="caution">
    <text evidence="7">The sequence shown here is derived from an EMBL/GenBank/DDBJ whole genome shotgun (WGS) entry which is preliminary data.</text>
</comment>
<protein>
    <recommendedName>
        <fullName evidence="6">alpha-1,2-Mannosidase</fullName>
        <ecNumber evidence="6">3.2.1.-</ecNumber>
    </recommendedName>
</protein>
<comment type="pathway">
    <text evidence="2">Protein modification; protein glycosylation.</text>
</comment>
<keyword evidence="6" id="KW-0326">Glycosidase</keyword>
<dbReference type="PANTHER" id="PTHR11742:SF96">
    <property type="entry name" value="MANNOSYL-OLIGOSACCHARIDE 1,2-ALPHA-MANNOSIDASE C52E4.5"/>
    <property type="match status" value="1"/>
</dbReference>
<proteinExistence type="inferred from homology"/>
<gene>
    <name evidence="7" type="ORF">DdX_15008</name>
</gene>
<dbReference type="GO" id="GO:0005509">
    <property type="term" value="F:calcium ion binding"/>
    <property type="evidence" value="ECO:0007669"/>
    <property type="project" value="InterPro"/>
</dbReference>
<dbReference type="EC" id="3.2.1.-" evidence="6"/>
<keyword evidence="4 6" id="KW-0378">Hydrolase</keyword>
<evidence type="ECO:0000313" key="8">
    <source>
        <dbReference type="Proteomes" id="UP001201812"/>
    </source>
</evidence>
<evidence type="ECO:0000256" key="3">
    <source>
        <dbReference type="ARBA" id="ARBA00007658"/>
    </source>
</evidence>
<evidence type="ECO:0000256" key="2">
    <source>
        <dbReference type="ARBA" id="ARBA00004922"/>
    </source>
</evidence>
<dbReference type="GO" id="GO:0005975">
    <property type="term" value="P:carbohydrate metabolic process"/>
    <property type="evidence" value="ECO:0007669"/>
    <property type="project" value="InterPro"/>
</dbReference>
<evidence type="ECO:0000256" key="4">
    <source>
        <dbReference type="ARBA" id="ARBA00022801"/>
    </source>
</evidence>
<dbReference type="GO" id="GO:0000139">
    <property type="term" value="C:Golgi membrane"/>
    <property type="evidence" value="ECO:0007669"/>
    <property type="project" value="TreeGrafter"/>
</dbReference>
<evidence type="ECO:0000256" key="5">
    <source>
        <dbReference type="ARBA" id="ARBA00023157"/>
    </source>
</evidence>
<keyword evidence="8" id="KW-1185">Reference proteome</keyword>
<dbReference type="GO" id="GO:0004571">
    <property type="term" value="F:mannosyl-oligosaccharide 1,2-alpha-mannosidase activity"/>
    <property type="evidence" value="ECO:0007669"/>
    <property type="project" value="InterPro"/>
</dbReference>
<evidence type="ECO:0000256" key="1">
    <source>
        <dbReference type="ARBA" id="ARBA00001913"/>
    </source>
</evidence>
<reference evidence="7" key="1">
    <citation type="submission" date="2022-01" db="EMBL/GenBank/DDBJ databases">
        <title>Genome Sequence Resource for Two Populations of Ditylenchus destructor, the Migratory Endoparasitic Phytonematode.</title>
        <authorList>
            <person name="Zhang H."/>
            <person name="Lin R."/>
            <person name="Xie B."/>
        </authorList>
    </citation>
    <scope>NUCLEOTIDE SEQUENCE</scope>
    <source>
        <strain evidence="7">BazhouSP</strain>
    </source>
</reference>